<reference evidence="2" key="1">
    <citation type="journal article" date="2019" name="Int. J. Syst. Evol. Microbiol.">
        <title>The Global Catalogue of Microorganisms (GCM) 10K type strain sequencing project: providing services to taxonomists for standard genome sequencing and annotation.</title>
        <authorList>
            <consortium name="The Broad Institute Genomics Platform"/>
            <consortium name="The Broad Institute Genome Sequencing Center for Infectious Disease"/>
            <person name="Wu L."/>
            <person name="Ma J."/>
        </authorList>
    </citation>
    <scope>NUCLEOTIDE SEQUENCE [LARGE SCALE GENOMIC DNA]</scope>
    <source>
        <strain evidence="2">JCM 32226</strain>
    </source>
</reference>
<evidence type="ECO:0008006" key="3">
    <source>
        <dbReference type="Google" id="ProtNLM"/>
    </source>
</evidence>
<gene>
    <name evidence="1" type="ORF">GCM10023095_19400</name>
</gene>
<dbReference type="NCBIfam" id="TIGR02444">
    <property type="entry name" value="TIGR02444 family protein"/>
    <property type="match status" value="1"/>
</dbReference>
<evidence type="ECO:0000313" key="2">
    <source>
        <dbReference type="Proteomes" id="UP001501321"/>
    </source>
</evidence>
<dbReference type="EMBL" id="BAABFC010000012">
    <property type="protein sequence ID" value="GAA4499366.1"/>
    <property type="molecule type" value="Genomic_DNA"/>
</dbReference>
<dbReference type="InterPro" id="IPR012659">
    <property type="entry name" value="CHP02444"/>
</dbReference>
<dbReference type="Pfam" id="PF09523">
    <property type="entry name" value="DUF2390"/>
    <property type="match status" value="1"/>
</dbReference>
<organism evidence="1 2">
    <name type="scientific">Pseudaeromonas paramecii</name>
    <dbReference type="NCBI Taxonomy" id="2138166"/>
    <lineage>
        <taxon>Bacteria</taxon>
        <taxon>Pseudomonadati</taxon>
        <taxon>Pseudomonadota</taxon>
        <taxon>Gammaproteobacteria</taxon>
        <taxon>Aeromonadales</taxon>
        <taxon>Aeromonadaceae</taxon>
        <taxon>Pseudaeromonas</taxon>
    </lineage>
</organism>
<keyword evidence="2" id="KW-1185">Reference proteome</keyword>
<sequence length="156" mass="16831">MPKPCEPAVPSPAELWQATQALYREPGVEALCLQAQDKAGADINLLLLLVLLARRGQGALLPPLLATSQRQAAVLQPWRALRRRLKARVETSDYQALLAHELALEQWAQEGLLSTLTLGKGHGLTDYLTHLGLDQSPLHPALLALATPTAPESAPC</sequence>
<dbReference type="RefSeq" id="WP_345012480.1">
    <property type="nucleotide sequence ID" value="NZ_BAABFC010000012.1"/>
</dbReference>
<name>A0ABP8QBU3_9GAMM</name>
<protein>
    <recommendedName>
        <fullName evidence="3">TIGR02444 family protein</fullName>
    </recommendedName>
</protein>
<accession>A0ABP8QBU3</accession>
<comment type="caution">
    <text evidence="1">The sequence shown here is derived from an EMBL/GenBank/DDBJ whole genome shotgun (WGS) entry which is preliminary data.</text>
</comment>
<proteinExistence type="predicted"/>
<evidence type="ECO:0000313" key="1">
    <source>
        <dbReference type="EMBL" id="GAA4499366.1"/>
    </source>
</evidence>
<dbReference type="Proteomes" id="UP001501321">
    <property type="component" value="Unassembled WGS sequence"/>
</dbReference>